<organism evidence="2 3">
    <name type="scientific">Anguilla anguilla</name>
    <name type="common">European freshwater eel</name>
    <name type="synonym">Muraena anguilla</name>
    <dbReference type="NCBI Taxonomy" id="7936"/>
    <lineage>
        <taxon>Eukaryota</taxon>
        <taxon>Metazoa</taxon>
        <taxon>Chordata</taxon>
        <taxon>Craniata</taxon>
        <taxon>Vertebrata</taxon>
        <taxon>Euteleostomi</taxon>
        <taxon>Actinopterygii</taxon>
        <taxon>Neopterygii</taxon>
        <taxon>Teleostei</taxon>
        <taxon>Anguilliformes</taxon>
        <taxon>Anguillidae</taxon>
        <taxon>Anguilla</taxon>
    </lineage>
</organism>
<dbReference type="EMBL" id="JAFIRN010000008">
    <property type="protein sequence ID" value="KAG5844670.1"/>
    <property type="molecule type" value="Genomic_DNA"/>
</dbReference>
<feature type="region of interest" description="Disordered" evidence="1">
    <location>
        <begin position="24"/>
        <end position="52"/>
    </location>
</feature>
<evidence type="ECO:0000313" key="2">
    <source>
        <dbReference type="EMBL" id="KAG5844670.1"/>
    </source>
</evidence>
<protein>
    <submittedName>
        <fullName evidence="2">Uncharacterized protein</fullName>
    </submittedName>
</protein>
<feature type="non-terminal residue" evidence="2">
    <location>
        <position position="94"/>
    </location>
</feature>
<evidence type="ECO:0000313" key="3">
    <source>
        <dbReference type="Proteomes" id="UP001044222"/>
    </source>
</evidence>
<comment type="caution">
    <text evidence="2">The sequence shown here is derived from an EMBL/GenBank/DDBJ whole genome shotgun (WGS) entry which is preliminary data.</text>
</comment>
<dbReference type="Proteomes" id="UP001044222">
    <property type="component" value="Chromosome 8"/>
</dbReference>
<reference evidence="2" key="1">
    <citation type="submission" date="2021-01" db="EMBL/GenBank/DDBJ databases">
        <title>A chromosome-scale assembly of European eel, Anguilla anguilla.</title>
        <authorList>
            <person name="Henkel C."/>
            <person name="Jong-Raadsen S.A."/>
            <person name="Dufour S."/>
            <person name="Weltzien F.-A."/>
            <person name="Palstra A.P."/>
            <person name="Pelster B."/>
            <person name="Spaink H.P."/>
            <person name="Van Den Thillart G.E."/>
            <person name="Jansen H."/>
            <person name="Zahm M."/>
            <person name="Klopp C."/>
            <person name="Cedric C."/>
            <person name="Louis A."/>
            <person name="Berthelot C."/>
            <person name="Parey E."/>
            <person name="Roest Crollius H."/>
            <person name="Montfort J."/>
            <person name="Robinson-Rechavi M."/>
            <person name="Bucao C."/>
            <person name="Bouchez O."/>
            <person name="Gislard M."/>
            <person name="Lluch J."/>
            <person name="Milhes M."/>
            <person name="Lampietro C."/>
            <person name="Lopez Roques C."/>
            <person name="Donnadieu C."/>
            <person name="Braasch I."/>
            <person name="Desvignes T."/>
            <person name="Postlethwait J."/>
            <person name="Bobe J."/>
            <person name="Guiguen Y."/>
            <person name="Dirks R."/>
        </authorList>
    </citation>
    <scope>NUCLEOTIDE SEQUENCE</scope>
    <source>
        <strain evidence="2">Tag_6206</strain>
        <tissue evidence="2">Liver</tissue>
    </source>
</reference>
<keyword evidence="3" id="KW-1185">Reference proteome</keyword>
<name>A0A9D3M914_ANGAN</name>
<evidence type="ECO:0000256" key="1">
    <source>
        <dbReference type="SAM" id="MobiDB-lite"/>
    </source>
</evidence>
<accession>A0A9D3M914</accession>
<gene>
    <name evidence="2" type="ORF">ANANG_G00164940</name>
</gene>
<proteinExistence type="predicted"/>
<dbReference type="AlphaFoldDB" id="A0A9D3M914"/>
<sequence>METETAVIAEGLRPSATLTAAFFEPDTLGGPRENGAASPRGGSQSEGRNGPSAWALAQETRVGGGAVGLRRGRGKQRLLACSDDPAELTAAAAG</sequence>